<evidence type="ECO:0000313" key="6">
    <source>
        <dbReference type="EMBL" id="SDN61162.1"/>
    </source>
</evidence>
<proteinExistence type="inferred from homology"/>
<protein>
    <submittedName>
        <fullName evidence="6">DNA-binding transcriptional regulator, LysR family</fullName>
    </submittedName>
</protein>
<keyword evidence="2" id="KW-0805">Transcription regulation</keyword>
<dbReference type="InterPro" id="IPR036388">
    <property type="entry name" value="WH-like_DNA-bd_sf"/>
</dbReference>
<dbReference type="EMBL" id="FNIJ01000004">
    <property type="protein sequence ID" value="SDN61162.1"/>
    <property type="molecule type" value="Genomic_DNA"/>
</dbReference>
<evidence type="ECO:0000313" key="7">
    <source>
        <dbReference type="Proteomes" id="UP000242957"/>
    </source>
</evidence>
<dbReference type="Pfam" id="PF03466">
    <property type="entry name" value="LysR_substrate"/>
    <property type="match status" value="1"/>
</dbReference>
<dbReference type="PANTHER" id="PTHR30118:SF15">
    <property type="entry name" value="TRANSCRIPTIONAL REGULATORY PROTEIN"/>
    <property type="match status" value="1"/>
</dbReference>
<dbReference type="AlphaFoldDB" id="A0A1H0CTC0"/>
<dbReference type="Proteomes" id="UP000242957">
    <property type="component" value="Unassembled WGS sequence"/>
</dbReference>
<accession>A0A1H0CTC0</accession>
<dbReference type="Gene3D" id="3.40.190.10">
    <property type="entry name" value="Periplasmic binding protein-like II"/>
    <property type="match status" value="2"/>
</dbReference>
<evidence type="ECO:0000259" key="5">
    <source>
        <dbReference type="PROSITE" id="PS50931"/>
    </source>
</evidence>
<name>A0A1H0CTC0_9PSED</name>
<dbReference type="GO" id="GO:0003677">
    <property type="term" value="F:DNA binding"/>
    <property type="evidence" value="ECO:0007669"/>
    <property type="project" value="UniProtKB-KW"/>
</dbReference>
<dbReference type="Pfam" id="PF00126">
    <property type="entry name" value="HTH_1"/>
    <property type="match status" value="1"/>
</dbReference>
<dbReference type="SUPFAM" id="SSF53850">
    <property type="entry name" value="Periplasmic binding protein-like II"/>
    <property type="match status" value="1"/>
</dbReference>
<evidence type="ECO:0000256" key="2">
    <source>
        <dbReference type="ARBA" id="ARBA00023015"/>
    </source>
</evidence>
<dbReference type="PROSITE" id="PS50931">
    <property type="entry name" value="HTH_LYSR"/>
    <property type="match status" value="1"/>
</dbReference>
<dbReference type="InterPro" id="IPR036390">
    <property type="entry name" value="WH_DNA-bd_sf"/>
</dbReference>
<organism evidence="6 7">
    <name type="scientific">Pseudomonas jinjuensis</name>
    <dbReference type="NCBI Taxonomy" id="198616"/>
    <lineage>
        <taxon>Bacteria</taxon>
        <taxon>Pseudomonadati</taxon>
        <taxon>Pseudomonadota</taxon>
        <taxon>Gammaproteobacteria</taxon>
        <taxon>Pseudomonadales</taxon>
        <taxon>Pseudomonadaceae</taxon>
        <taxon>Pseudomonas</taxon>
    </lineage>
</organism>
<dbReference type="PANTHER" id="PTHR30118">
    <property type="entry name" value="HTH-TYPE TRANSCRIPTIONAL REGULATOR LEUO-RELATED"/>
    <property type="match status" value="1"/>
</dbReference>
<evidence type="ECO:0000256" key="4">
    <source>
        <dbReference type="ARBA" id="ARBA00023163"/>
    </source>
</evidence>
<dbReference type="InterPro" id="IPR005119">
    <property type="entry name" value="LysR_subst-bd"/>
</dbReference>
<dbReference type="STRING" id="198616.SAMN05216193_10417"/>
<evidence type="ECO:0000256" key="3">
    <source>
        <dbReference type="ARBA" id="ARBA00023125"/>
    </source>
</evidence>
<dbReference type="CDD" id="cd08459">
    <property type="entry name" value="PBP2_DntR_NahR_LinR_like"/>
    <property type="match status" value="1"/>
</dbReference>
<dbReference type="InterPro" id="IPR000847">
    <property type="entry name" value="LysR_HTH_N"/>
</dbReference>
<keyword evidence="7" id="KW-1185">Reference proteome</keyword>
<evidence type="ECO:0000256" key="1">
    <source>
        <dbReference type="ARBA" id="ARBA00009437"/>
    </source>
</evidence>
<keyword evidence="4" id="KW-0804">Transcription</keyword>
<keyword evidence="3 6" id="KW-0238">DNA-binding</keyword>
<reference evidence="7" key="1">
    <citation type="submission" date="2016-10" db="EMBL/GenBank/DDBJ databases">
        <authorList>
            <person name="Varghese N."/>
            <person name="Submissions S."/>
        </authorList>
    </citation>
    <scope>NUCLEOTIDE SEQUENCE [LARGE SCALE GENOMIC DNA]</scope>
    <source>
        <strain evidence="7">JCM 21621</strain>
    </source>
</reference>
<dbReference type="Gene3D" id="1.10.10.10">
    <property type="entry name" value="Winged helix-like DNA-binding domain superfamily/Winged helix DNA-binding domain"/>
    <property type="match status" value="1"/>
</dbReference>
<comment type="similarity">
    <text evidence="1">Belongs to the LysR transcriptional regulatory family.</text>
</comment>
<dbReference type="GO" id="GO:0003700">
    <property type="term" value="F:DNA-binding transcription factor activity"/>
    <property type="evidence" value="ECO:0007669"/>
    <property type="project" value="InterPro"/>
</dbReference>
<dbReference type="SUPFAM" id="SSF46785">
    <property type="entry name" value="Winged helix' DNA-binding domain"/>
    <property type="match status" value="1"/>
</dbReference>
<dbReference type="RefSeq" id="WP_169720284.1">
    <property type="nucleotide sequence ID" value="NZ_FNIJ01000004.1"/>
</dbReference>
<sequence>MNFGRLDLNLLVVFDAMMQYRNVTIAGRELGLSQPAMSHALLKMRKAFDDPLFVRVKSGMQPTPKALAMVETVSDVLRRIQADLLSPAVFDPESSNREFRIAMSDVGESFFTAFLIRALRSHGQHLRLQVFSPTPSVLAQQLESGDVDLAIGNYPDLKGADFYQQGLFTSRFVAIAAKDNPHLQGELTMDKFLAASHIDVTTPGRTQEIILRYMEKEKIVRKVPLQVSRFLSLLEIVPQSDLIAIVPLEAGELFRGTGGVTVHALPFESPTFRLRQHWHKRFHDDAAVRWLRALVYELFKETSVSRKSIRP</sequence>
<feature type="domain" description="HTH lysR-type" evidence="5">
    <location>
        <begin position="6"/>
        <end position="63"/>
    </location>
</feature>
<gene>
    <name evidence="6" type="ORF">SAMN05216193_10417</name>
</gene>
<dbReference type="InterPro" id="IPR050389">
    <property type="entry name" value="LysR-type_TF"/>
</dbReference>